<keyword evidence="10 13" id="KW-0472">Membrane</keyword>
<keyword evidence="6 13" id="KW-0812">Transmembrane</keyword>
<reference evidence="15 16" key="1">
    <citation type="submission" date="2014-09" db="EMBL/GenBank/DDBJ databases">
        <authorList>
            <person name="Chan K.-G."/>
        </authorList>
    </citation>
    <scope>NUCLEOTIDE SEQUENCE [LARGE SCALE GENOMIC DNA]</scope>
    <source>
        <strain evidence="15 16">ND04</strain>
    </source>
</reference>
<keyword evidence="8 13" id="KW-0653">Protein transport</keyword>
<keyword evidence="7 13" id="KW-1005">Bacterial flagellum biogenesis</keyword>
<comment type="subcellular location">
    <subcellularLocation>
        <location evidence="1">Cell membrane</location>
        <topology evidence="1">Multi-pass membrane protein</topology>
    </subcellularLocation>
</comment>
<feature type="compositionally biased region" description="Basic and acidic residues" evidence="14">
    <location>
        <begin position="10"/>
        <end position="26"/>
    </location>
</feature>
<keyword evidence="15" id="KW-0282">Flagellum</keyword>
<dbReference type="PRINTS" id="PR00950">
    <property type="entry name" value="TYPE3IMSPROT"/>
</dbReference>
<keyword evidence="5 13" id="KW-1003">Cell membrane</keyword>
<dbReference type="PANTHER" id="PTHR30531:SF12">
    <property type="entry name" value="FLAGELLAR BIOSYNTHETIC PROTEIN FLHB"/>
    <property type="match status" value="1"/>
</dbReference>
<proteinExistence type="inferred from homology"/>
<evidence type="ECO:0000256" key="2">
    <source>
        <dbReference type="ARBA" id="ARBA00010690"/>
    </source>
</evidence>
<organism evidence="15 16">
    <name type="scientific">Pantoea rwandensis</name>
    <dbReference type="NCBI Taxonomy" id="1076550"/>
    <lineage>
        <taxon>Bacteria</taxon>
        <taxon>Pseudomonadati</taxon>
        <taxon>Pseudomonadota</taxon>
        <taxon>Gammaproteobacteria</taxon>
        <taxon>Enterobacterales</taxon>
        <taxon>Erwiniaceae</taxon>
        <taxon>Pantoea</taxon>
    </lineage>
</organism>
<feature type="transmembrane region" description="Helical" evidence="13">
    <location>
        <begin position="146"/>
        <end position="165"/>
    </location>
</feature>
<protein>
    <recommendedName>
        <fullName evidence="3 13">Flagellar biosynthetic protein FlhB</fullName>
    </recommendedName>
</protein>
<feature type="transmembrane region" description="Helical" evidence="13">
    <location>
        <begin position="33"/>
        <end position="50"/>
    </location>
</feature>
<evidence type="ECO:0000256" key="7">
    <source>
        <dbReference type="ARBA" id="ARBA00022795"/>
    </source>
</evidence>
<evidence type="ECO:0000256" key="9">
    <source>
        <dbReference type="ARBA" id="ARBA00022989"/>
    </source>
</evidence>
<comment type="function">
    <text evidence="12 13">Required for formation of the rod structure in the basal body of the flagellar apparatus. Together with FliI and FliH, may constitute the export apparatus of flagellin.</text>
</comment>
<sequence length="383" mass="42541">MAEESDEDKTESPTAHRLEKAREEGQIPRSRELTSVLMLLAGLLILWLGGELMAEQLASMLATGFRFDHAMVTDDKMIIAHISNLIGQAVMALLPLMAGLVIVAIAAPMLLGGINISGKSIKLDFNKLNPLSGLKRMVSSQTWAELLKAILKAVLVGLVGGWYIWSHWQEMLRLISESPVNALHHGLTMIAISCALIMLGLVPMVGFDVFWQLYSHFKKLKMSRQEIRDEHKQNEGDPHVKGRIRQAMRAAARRRMMADVPKADVIVTNPTHYSVALQYQEGKMSAPKVIAKGAGDIALKIRELAKEHRIPILEAPPLARALYRHTEIGQFIPGALYGAVAEVLAWVWQLRRWKREGGLIPTKPKQLPVPADMDFAGENRNDG</sequence>
<dbReference type="InterPro" id="IPR006135">
    <property type="entry name" value="T3SS_substrate_exporter"/>
</dbReference>
<evidence type="ECO:0000256" key="10">
    <source>
        <dbReference type="ARBA" id="ARBA00023136"/>
    </source>
</evidence>
<evidence type="ECO:0000313" key="15">
    <source>
        <dbReference type="EMBL" id="AIR85980.1"/>
    </source>
</evidence>
<evidence type="ECO:0000313" key="16">
    <source>
        <dbReference type="Proteomes" id="UP000029495"/>
    </source>
</evidence>
<accession>A0ABM5RJ02</accession>
<evidence type="ECO:0000256" key="12">
    <source>
        <dbReference type="ARBA" id="ARBA00025078"/>
    </source>
</evidence>
<dbReference type="NCBIfam" id="TIGR00328">
    <property type="entry name" value="flhB"/>
    <property type="match status" value="1"/>
</dbReference>
<comment type="similarity">
    <text evidence="2 13">Belongs to the type III secretion exporter family.</text>
</comment>
<evidence type="ECO:0000256" key="1">
    <source>
        <dbReference type="ARBA" id="ARBA00004651"/>
    </source>
</evidence>
<feature type="region of interest" description="Disordered" evidence="14">
    <location>
        <begin position="1"/>
        <end position="26"/>
    </location>
</feature>
<dbReference type="RefSeq" id="WP_038646480.1">
    <property type="nucleotide sequence ID" value="NZ_CP009454.1"/>
</dbReference>
<gene>
    <name evidence="13 15" type="primary">flhB</name>
    <name evidence="15" type="ORF">LH22_11090</name>
</gene>
<evidence type="ECO:0000256" key="3">
    <source>
        <dbReference type="ARBA" id="ARBA00021622"/>
    </source>
</evidence>
<evidence type="ECO:0000256" key="13">
    <source>
        <dbReference type="RuleBase" id="RU364091"/>
    </source>
</evidence>
<evidence type="ECO:0000256" key="11">
    <source>
        <dbReference type="ARBA" id="ARBA00023225"/>
    </source>
</evidence>
<keyword evidence="16" id="KW-1185">Reference proteome</keyword>
<dbReference type="Gene3D" id="3.40.1690.10">
    <property type="entry name" value="secretion proteins EscU"/>
    <property type="match status" value="1"/>
</dbReference>
<keyword evidence="4 13" id="KW-0813">Transport</keyword>
<dbReference type="InterPro" id="IPR029025">
    <property type="entry name" value="T3SS_substrate_exporter_C"/>
</dbReference>
<dbReference type="PANTHER" id="PTHR30531">
    <property type="entry name" value="FLAGELLAR BIOSYNTHETIC PROTEIN FLHB"/>
    <property type="match status" value="1"/>
</dbReference>
<dbReference type="InterPro" id="IPR006136">
    <property type="entry name" value="FlhB"/>
</dbReference>
<evidence type="ECO:0000256" key="4">
    <source>
        <dbReference type="ARBA" id="ARBA00022448"/>
    </source>
</evidence>
<name>A0ABM5RJ02_9GAMM</name>
<dbReference type="Proteomes" id="UP000029495">
    <property type="component" value="Chromosome"/>
</dbReference>
<evidence type="ECO:0000256" key="5">
    <source>
        <dbReference type="ARBA" id="ARBA00022475"/>
    </source>
</evidence>
<dbReference type="EMBL" id="CP009454">
    <property type="protein sequence ID" value="AIR85980.1"/>
    <property type="molecule type" value="Genomic_DNA"/>
</dbReference>
<evidence type="ECO:0000256" key="6">
    <source>
        <dbReference type="ARBA" id="ARBA00022692"/>
    </source>
</evidence>
<keyword evidence="9 13" id="KW-1133">Transmembrane helix</keyword>
<dbReference type="Gene3D" id="6.10.250.2080">
    <property type="match status" value="1"/>
</dbReference>
<dbReference type="Pfam" id="PF01312">
    <property type="entry name" value="Bac_export_2"/>
    <property type="match status" value="1"/>
</dbReference>
<feature type="transmembrane region" description="Helical" evidence="13">
    <location>
        <begin position="185"/>
        <end position="214"/>
    </location>
</feature>
<keyword evidence="15" id="KW-0966">Cell projection</keyword>
<keyword evidence="15" id="KW-0969">Cilium</keyword>
<dbReference type="SUPFAM" id="SSF160544">
    <property type="entry name" value="EscU C-terminal domain-like"/>
    <property type="match status" value="1"/>
</dbReference>
<feature type="transmembrane region" description="Helical" evidence="13">
    <location>
        <begin position="85"/>
        <end position="111"/>
    </location>
</feature>
<evidence type="ECO:0000256" key="14">
    <source>
        <dbReference type="SAM" id="MobiDB-lite"/>
    </source>
</evidence>
<keyword evidence="11 13" id="KW-1006">Bacterial flagellum protein export</keyword>
<evidence type="ECO:0000256" key="8">
    <source>
        <dbReference type="ARBA" id="ARBA00022927"/>
    </source>
</evidence>